<dbReference type="GO" id="GO:0004757">
    <property type="term" value="F:sepiapterin reductase (NADP+) activity"/>
    <property type="evidence" value="ECO:0007669"/>
    <property type="project" value="TreeGrafter"/>
</dbReference>
<evidence type="ECO:0000256" key="5">
    <source>
        <dbReference type="ARBA" id="ARBA00022859"/>
    </source>
</evidence>
<feature type="signal peptide" evidence="7">
    <location>
        <begin position="1"/>
        <end position="20"/>
    </location>
</feature>
<evidence type="ECO:0000256" key="7">
    <source>
        <dbReference type="SAM" id="SignalP"/>
    </source>
</evidence>
<dbReference type="CDD" id="cd06583">
    <property type="entry name" value="PGRP"/>
    <property type="match status" value="1"/>
</dbReference>
<protein>
    <submittedName>
        <fullName evidence="10">Uncharacterized protein</fullName>
    </submittedName>
</protein>
<evidence type="ECO:0000256" key="2">
    <source>
        <dbReference type="ARBA" id="ARBA00007553"/>
    </source>
</evidence>
<name>A0A8S4NC87_OWEFU</name>
<dbReference type="SUPFAM" id="SSF55846">
    <property type="entry name" value="N-acetylmuramoyl-L-alanine amidase-like"/>
    <property type="match status" value="1"/>
</dbReference>
<evidence type="ECO:0000256" key="3">
    <source>
        <dbReference type="ARBA" id="ARBA00022490"/>
    </source>
</evidence>
<dbReference type="OrthoDB" id="153074at2759"/>
<keyword evidence="5" id="KW-0391">Immunity</keyword>
<dbReference type="PRINTS" id="PR00081">
    <property type="entry name" value="GDHRDH"/>
</dbReference>
<dbReference type="EMBL" id="CAIIXF020000003">
    <property type="protein sequence ID" value="CAH1779131.1"/>
    <property type="molecule type" value="Genomic_DNA"/>
</dbReference>
<dbReference type="GO" id="GO:0005737">
    <property type="term" value="C:cytoplasm"/>
    <property type="evidence" value="ECO:0007669"/>
    <property type="project" value="UniProtKB-SubCell"/>
</dbReference>
<evidence type="ECO:0000259" key="9">
    <source>
        <dbReference type="SMART" id="SM00701"/>
    </source>
</evidence>
<feature type="domain" description="N-acetylmuramoyl-L-alanine amidase" evidence="8">
    <location>
        <begin position="128"/>
        <end position="264"/>
    </location>
</feature>
<dbReference type="GO" id="GO:0009253">
    <property type="term" value="P:peptidoglycan catabolic process"/>
    <property type="evidence" value="ECO:0007669"/>
    <property type="project" value="InterPro"/>
</dbReference>
<keyword evidence="11" id="KW-1185">Reference proteome</keyword>
<keyword evidence="3" id="KW-0963">Cytoplasm</keyword>
<dbReference type="Proteomes" id="UP000749559">
    <property type="component" value="Unassembled WGS sequence"/>
</dbReference>
<evidence type="ECO:0000313" key="11">
    <source>
        <dbReference type="Proteomes" id="UP000749559"/>
    </source>
</evidence>
<evidence type="ECO:0000259" key="8">
    <source>
        <dbReference type="SMART" id="SM00644"/>
    </source>
</evidence>
<accession>A0A8S4NC87</accession>
<evidence type="ECO:0000256" key="1">
    <source>
        <dbReference type="ARBA" id="ARBA00004496"/>
    </source>
</evidence>
<dbReference type="Pfam" id="PF00106">
    <property type="entry name" value="adh_short"/>
    <property type="match status" value="1"/>
</dbReference>
<keyword evidence="4" id="KW-0521">NADP</keyword>
<dbReference type="InterPro" id="IPR002502">
    <property type="entry name" value="Amidase_domain"/>
</dbReference>
<dbReference type="SMART" id="SM00644">
    <property type="entry name" value="Ami_2"/>
    <property type="match status" value="1"/>
</dbReference>
<evidence type="ECO:0000256" key="6">
    <source>
        <dbReference type="ARBA" id="ARBA00023002"/>
    </source>
</evidence>
<sequence length="545" mass="60218">MNHIVNLLGLCYLIFGYAQANISGTSPPNGACLCVNARVLNVRATACGTRLARTSTGDCFTYKGNNQYCNIGSTRHHFFNFDFNGRDGWAAGQFLTIGTAAQCRRTPPPRGDCSQVEIIPRSSWRARAPRRRTAIRRPPPMLFIHHTAGAFCSDQASCSLQMRRIQNFHIDGRGWSDIAYNFLIGEDGRVYEGRGWTTVPGATRAYNSRSLAFCMLGNFQTRPPNAAAISAVRNLIACAKTRGRLANNFEMFGHRDAGCTACPVKSADWVDSSCEQILLEQMAAEMSPKFKGRIICFVTGASQGLGRSIILSIAPRLPDGSVVLLHGRNKDRLEALSGELVATYQHLSIRLVMADLSTSEHLSDIYESFEKLKASAFSRAMIIHNASEHMGLTGIKTVELDDTEKITKCLHLHLTSTIVITSRFIKHFLQCSEKTIVNISAVVANRAISTLGLYAAGKAGREIFFKTMAVEDPSLRILNFDPGVMTTHMLEDHWSNCWDDKFLTFSKKMHAEGHMFKPDDVAEKLVNCLNADSYENGATVSVKDL</sequence>
<dbReference type="InterPro" id="IPR036505">
    <property type="entry name" value="Amidase/PGRP_sf"/>
</dbReference>
<feature type="domain" description="Peptidoglycan recognition protein family" evidence="9">
    <location>
        <begin position="116"/>
        <end position="258"/>
    </location>
</feature>
<gene>
    <name evidence="10" type="ORF">OFUS_LOCUS5966</name>
</gene>
<dbReference type="PANTHER" id="PTHR44085">
    <property type="entry name" value="SEPIAPTERIN REDUCTASE"/>
    <property type="match status" value="1"/>
</dbReference>
<dbReference type="Gene3D" id="3.40.80.10">
    <property type="entry name" value="Peptidoglycan recognition protein-like"/>
    <property type="match status" value="1"/>
</dbReference>
<dbReference type="SUPFAM" id="SSF51735">
    <property type="entry name" value="NAD(P)-binding Rossmann-fold domains"/>
    <property type="match status" value="1"/>
</dbReference>
<comment type="caution">
    <text evidence="10">The sequence shown here is derived from an EMBL/GenBank/DDBJ whole genome shotgun (WGS) entry which is preliminary data.</text>
</comment>
<dbReference type="GO" id="GO:0008270">
    <property type="term" value="F:zinc ion binding"/>
    <property type="evidence" value="ECO:0007669"/>
    <property type="project" value="InterPro"/>
</dbReference>
<comment type="subcellular location">
    <subcellularLocation>
        <location evidence="1">Cytoplasm</location>
    </subcellularLocation>
</comment>
<organism evidence="10 11">
    <name type="scientific">Owenia fusiformis</name>
    <name type="common">Polychaete worm</name>
    <dbReference type="NCBI Taxonomy" id="6347"/>
    <lineage>
        <taxon>Eukaryota</taxon>
        <taxon>Metazoa</taxon>
        <taxon>Spiralia</taxon>
        <taxon>Lophotrochozoa</taxon>
        <taxon>Annelida</taxon>
        <taxon>Polychaeta</taxon>
        <taxon>Sedentaria</taxon>
        <taxon>Canalipalpata</taxon>
        <taxon>Sabellida</taxon>
        <taxon>Oweniida</taxon>
        <taxon>Oweniidae</taxon>
        <taxon>Owenia</taxon>
    </lineage>
</organism>
<dbReference type="GO" id="GO:0002376">
    <property type="term" value="P:immune system process"/>
    <property type="evidence" value="ECO:0007669"/>
    <property type="project" value="UniProtKB-KW"/>
</dbReference>
<dbReference type="InterPro" id="IPR051721">
    <property type="entry name" value="Biopterin_syn/organic_redct"/>
</dbReference>
<dbReference type="AlphaFoldDB" id="A0A8S4NC87"/>
<dbReference type="PANTHER" id="PTHR44085:SF2">
    <property type="entry name" value="SEPIAPTERIN REDUCTASE"/>
    <property type="match status" value="1"/>
</dbReference>
<dbReference type="InterPro" id="IPR006619">
    <property type="entry name" value="PGRP_domain_met/bac"/>
</dbReference>
<dbReference type="GO" id="GO:0008745">
    <property type="term" value="F:N-acetylmuramoyl-L-alanine amidase activity"/>
    <property type="evidence" value="ECO:0007669"/>
    <property type="project" value="InterPro"/>
</dbReference>
<keyword evidence="6" id="KW-0560">Oxidoreductase</keyword>
<dbReference type="Pfam" id="PF01510">
    <property type="entry name" value="Amidase_2"/>
    <property type="match status" value="1"/>
</dbReference>
<dbReference type="GO" id="GO:0006729">
    <property type="term" value="P:tetrahydrobiopterin biosynthetic process"/>
    <property type="evidence" value="ECO:0007669"/>
    <property type="project" value="TreeGrafter"/>
</dbReference>
<dbReference type="InterPro" id="IPR036291">
    <property type="entry name" value="NAD(P)-bd_dom_sf"/>
</dbReference>
<keyword evidence="7" id="KW-0732">Signal</keyword>
<comment type="similarity">
    <text evidence="2">Belongs to the N-acetylmuramoyl-L-alanine amidase 2 family.</text>
</comment>
<dbReference type="FunFam" id="3.40.80.10:FF:000001">
    <property type="entry name" value="Peptidoglycan recognition protein 1"/>
    <property type="match status" value="1"/>
</dbReference>
<evidence type="ECO:0000313" key="10">
    <source>
        <dbReference type="EMBL" id="CAH1779131.1"/>
    </source>
</evidence>
<evidence type="ECO:0000256" key="4">
    <source>
        <dbReference type="ARBA" id="ARBA00022857"/>
    </source>
</evidence>
<dbReference type="Gene3D" id="3.40.50.720">
    <property type="entry name" value="NAD(P)-binding Rossmann-like Domain"/>
    <property type="match status" value="1"/>
</dbReference>
<feature type="chain" id="PRO_5035941622" evidence="7">
    <location>
        <begin position="21"/>
        <end position="545"/>
    </location>
</feature>
<reference evidence="10" key="1">
    <citation type="submission" date="2022-03" db="EMBL/GenBank/DDBJ databases">
        <authorList>
            <person name="Martin C."/>
        </authorList>
    </citation>
    <scope>NUCLEOTIDE SEQUENCE</scope>
</reference>
<dbReference type="SMART" id="SM00701">
    <property type="entry name" value="PGRP"/>
    <property type="match status" value="1"/>
</dbReference>
<proteinExistence type="inferred from homology"/>
<dbReference type="InterPro" id="IPR002347">
    <property type="entry name" value="SDR_fam"/>
</dbReference>